<evidence type="ECO:0000313" key="2">
    <source>
        <dbReference type="EMBL" id="KAK4751217.1"/>
    </source>
</evidence>
<name>A0AAN7PL69_9MYRT</name>
<dbReference type="Proteomes" id="UP001345219">
    <property type="component" value="Chromosome 4"/>
</dbReference>
<dbReference type="EMBL" id="JAXIOK010000017">
    <property type="protein sequence ID" value="KAK4751217.1"/>
    <property type="molecule type" value="Genomic_DNA"/>
</dbReference>
<keyword evidence="3" id="KW-1185">Reference proteome</keyword>
<evidence type="ECO:0000256" key="1">
    <source>
        <dbReference type="SAM" id="MobiDB-lite"/>
    </source>
</evidence>
<dbReference type="AlphaFoldDB" id="A0AAN7PL69"/>
<evidence type="ECO:0000313" key="3">
    <source>
        <dbReference type="Proteomes" id="UP001345219"/>
    </source>
</evidence>
<proteinExistence type="predicted"/>
<reference evidence="2 3" key="1">
    <citation type="journal article" date="2023" name="Hortic Res">
        <title>Pangenome of water caltrop reveals structural variations and asymmetric subgenome divergence after allopolyploidization.</title>
        <authorList>
            <person name="Zhang X."/>
            <person name="Chen Y."/>
            <person name="Wang L."/>
            <person name="Yuan Y."/>
            <person name="Fang M."/>
            <person name="Shi L."/>
            <person name="Lu R."/>
            <person name="Comes H.P."/>
            <person name="Ma Y."/>
            <person name="Chen Y."/>
            <person name="Huang G."/>
            <person name="Zhou Y."/>
            <person name="Zheng Z."/>
            <person name="Qiu Y."/>
        </authorList>
    </citation>
    <scope>NUCLEOTIDE SEQUENCE [LARGE SCALE GENOMIC DNA]</scope>
    <source>
        <tissue evidence="2">Roots</tissue>
    </source>
</reference>
<organism evidence="2 3">
    <name type="scientific">Trapa incisa</name>
    <dbReference type="NCBI Taxonomy" id="236973"/>
    <lineage>
        <taxon>Eukaryota</taxon>
        <taxon>Viridiplantae</taxon>
        <taxon>Streptophyta</taxon>
        <taxon>Embryophyta</taxon>
        <taxon>Tracheophyta</taxon>
        <taxon>Spermatophyta</taxon>
        <taxon>Magnoliopsida</taxon>
        <taxon>eudicotyledons</taxon>
        <taxon>Gunneridae</taxon>
        <taxon>Pentapetalae</taxon>
        <taxon>rosids</taxon>
        <taxon>malvids</taxon>
        <taxon>Myrtales</taxon>
        <taxon>Lythraceae</taxon>
        <taxon>Trapa</taxon>
    </lineage>
</organism>
<feature type="compositionally biased region" description="Basic and acidic residues" evidence="1">
    <location>
        <begin position="17"/>
        <end position="26"/>
    </location>
</feature>
<accession>A0AAN7PL69</accession>
<comment type="caution">
    <text evidence="2">The sequence shown here is derived from an EMBL/GenBank/DDBJ whole genome shotgun (WGS) entry which is preliminary data.</text>
</comment>
<feature type="region of interest" description="Disordered" evidence="1">
    <location>
        <begin position="1"/>
        <end position="26"/>
    </location>
</feature>
<sequence length="129" mass="14641">MAESEKTPENPAIGPPRCRESGERETVRSMRPFFSPSHGLKFYFSSPSLSLFPSQSPLVCNIPDAVLIFVTWNSRDFAWRALAPCDSREIVVPQVSDYNYDRSRGMIAVWIQHVLILHAKMAVCVTQRL</sequence>
<protein>
    <submittedName>
        <fullName evidence="2">Uncharacterized protein</fullName>
    </submittedName>
</protein>
<gene>
    <name evidence="2" type="ORF">SAY87_004699</name>
</gene>